<feature type="transmembrane region" description="Helical" evidence="1">
    <location>
        <begin position="87"/>
        <end position="104"/>
    </location>
</feature>
<keyword evidence="3" id="KW-1185">Reference proteome</keyword>
<evidence type="ECO:0000256" key="1">
    <source>
        <dbReference type="SAM" id="Phobius"/>
    </source>
</evidence>
<evidence type="ECO:0000313" key="3">
    <source>
        <dbReference type="Proteomes" id="UP001243286"/>
    </source>
</evidence>
<keyword evidence="1" id="KW-0472">Membrane</keyword>
<dbReference type="Proteomes" id="UP001243286">
    <property type="component" value="Unassembled WGS sequence"/>
</dbReference>
<protein>
    <submittedName>
        <fullName evidence="2">DUF3147 family protein</fullName>
    </submittedName>
</protein>
<feature type="transmembrane region" description="Helical" evidence="1">
    <location>
        <begin position="28"/>
        <end position="47"/>
    </location>
</feature>
<feature type="transmembrane region" description="Helical" evidence="1">
    <location>
        <begin position="5"/>
        <end position="22"/>
    </location>
</feature>
<organism evidence="2 3">
    <name type="scientific">Exiguobacterium antarcticum</name>
    <dbReference type="NCBI Taxonomy" id="132920"/>
    <lineage>
        <taxon>Bacteria</taxon>
        <taxon>Bacillati</taxon>
        <taxon>Bacillota</taxon>
        <taxon>Bacilli</taxon>
        <taxon>Bacillales</taxon>
        <taxon>Bacillales Family XII. Incertae Sedis</taxon>
        <taxon>Exiguobacterium</taxon>
    </lineage>
</organism>
<feature type="transmembrane region" description="Helical" evidence="1">
    <location>
        <begin position="59"/>
        <end position="81"/>
    </location>
</feature>
<comment type="caution">
    <text evidence="2">The sequence shown here is derived from an EMBL/GenBank/DDBJ whole genome shotgun (WGS) entry which is preliminary data.</text>
</comment>
<dbReference type="NCBIfam" id="NF006750">
    <property type="entry name" value="PRK09272.1-3"/>
    <property type="match status" value="1"/>
</dbReference>
<name>A0ABT6R5U8_9BACL</name>
<keyword evidence="1" id="KW-1133">Transmembrane helix</keyword>
<dbReference type="RefSeq" id="WP_041256067.1">
    <property type="nucleotide sequence ID" value="NZ_JASBQV010000036.1"/>
</dbReference>
<sequence>MAAFLIKILTSAVIIGFVTEIARRSPTYGGVIAALPLVSLISLMWLVRQGQSKMEVTAFVKSVLYGLPATFLLLLVLYVLLSRGGSLIASILCAGACWWIVWMLQQQLMLFWSRQ</sequence>
<keyword evidence="1" id="KW-0812">Transmembrane</keyword>
<evidence type="ECO:0000313" key="2">
    <source>
        <dbReference type="EMBL" id="MDI3236331.1"/>
    </source>
</evidence>
<dbReference type="EMBL" id="JASBQV010000036">
    <property type="protein sequence ID" value="MDI3236331.1"/>
    <property type="molecule type" value="Genomic_DNA"/>
</dbReference>
<accession>A0ABT6R5U8</accession>
<gene>
    <name evidence="2" type="ORF">QK289_15055</name>
</gene>
<reference evidence="2 3" key="1">
    <citation type="submission" date="2023-04" db="EMBL/GenBank/DDBJ databases">
        <title>Antarctic isolates genomes.</title>
        <authorList>
            <person name="Dimov S.G."/>
        </authorList>
    </citation>
    <scope>NUCLEOTIDE SEQUENCE [LARGE SCALE GENOMIC DNA]</scope>
    <source>
        <strain evidence="2 3">AL19</strain>
    </source>
</reference>
<proteinExistence type="predicted"/>